<dbReference type="OrthoDB" id="501835at2"/>
<evidence type="ECO:0000313" key="2">
    <source>
        <dbReference type="Proteomes" id="UP000316330"/>
    </source>
</evidence>
<keyword evidence="2" id="KW-1185">Reference proteome</keyword>
<proteinExistence type="predicted"/>
<organism evidence="1 2">
    <name type="scientific">Cohnella terricola</name>
    <dbReference type="NCBI Taxonomy" id="1289167"/>
    <lineage>
        <taxon>Bacteria</taxon>
        <taxon>Bacillati</taxon>
        <taxon>Bacillota</taxon>
        <taxon>Bacilli</taxon>
        <taxon>Bacillales</taxon>
        <taxon>Paenibacillaceae</taxon>
        <taxon>Cohnella</taxon>
    </lineage>
</organism>
<protein>
    <recommendedName>
        <fullName evidence="3">Sortilin N-terminal domain-containing protein</fullName>
    </recommendedName>
</protein>
<sequence>MKTFLDKRSVTSLAVVLLAFVVVLVGCGQTLPLSTPDSSPSASVSIDTVEDTFYLNESEGWRVDLTPTGMFHEEFRIYKTNDGGETFQLVNDSQNKGSKTPGGMLAGMAFIDSDHGWIIANAPWQGKIGLFRTKDGGVSWDEQRTGEVPKAFADLEIQSDSLAFLDAQTGLILAHVPMDNKISLFYLTTDAGETWHPMADKLEGSAEGLDWTFERNPNGSLQGKVRYNHDEWETGKGVWKREFLPGVFMTEDQYASDSKKKKLAGLVIENLKTIIAKDWQGFGANMVSPDLTDAMLVVFDNSNKYRFIRIDQIYPLGDDPNRMNVNVVAEEQTEDGTIRTRNITYTLRPDKKGDWHIAAID</sequence>
<comment type="caution">
    <text evidence="1">The sequence shown here is derived from an EMBL/GenBank/DDBJ whole genome shotgun (WGS) entry which is preliminary data.</text>
</comment>
<evidence type="ECO:0008006" key="3">
    <source>
        <dbReference type="Google" id="ProtNLM"/>
    </source>
</evidence>
<dbReference type="PROSITE" id="PS51257">
    <property type="entry name" value="PROKAR_LIPOPROTEIN"/>
    <property type="match status" value="1"/>
</dbReference>
<gene>
    <name evidence="1" type="ORF">FPZ45_10610</name>
</gene>
<dbReference type="InterPro" id="IPR015943">
    <property type="entry name" value="WD40/YVTN_repeat-like_dom_sf"/>
</dbReference>
<dbReference type="EMBL" id="VNJJ01000005">
    <property type="protein sequence ID" value="TVY00472.1"/>
    <property type="molecule type" value="Genomic_DNA"/>
</dbReference>
<dbReference type="SUPFAM" id="SSF110296">
    <property type="entry name" value="Oligoxyloglucan reducing end-specific cellobiohydrolase"/>
    <property type="match status" value="1"/>
</dbReference>
<dbReference type="Proteomes" id="UP000316330">
    <property type="component" value="Unassembled WGS sequence"/>
</dbReference>
<reference evidence="1 2" key="1">
    <citation type="submission" date="2019-07" db="EMBL/GenBank/DDBJ databases">
        <authorList>
            <person name="Kim J."/>
        </authorList>
    </citation>
    <scope>NUCLEOTIDE SEQUENCE [LARGE SCALE GENOMIC DNA]</scope>
    <source>
        <strain evidence="1 2">G13</strain>
    </source>
</reference>
<evidence type="ECO:0000313" key="1">
    <source>
        <dbReference type="EMBL" id="TVY00472.1"/>
    </source>
</evidence>
<dbReference type="RefSeq" id="WP_144701065.1">
    <property type="nucleotide sequence ID" value="NZ_VNJJ01000005.1"/>
</dbReference>
<name>A0A559JKS0_9BACL</name>
<dbReference type="AlphaFoldDB" id="A0A559JKS0"/>
<accession>A0A559JKS0</accession>
<dbReference type="Gene3D" id="2.130.10.10">
    <property type="entry name" value="YVTN repeat-like/Quinoprotein amine dehydrogenase"/>
    <property type="match status" value="1"/>
</dbReference>